<evidence type="ECO:0000256" key="1">
    <source>
        <dbReference type="SAM" id="MobiDB-lite"/>
    </source>
</evidence>
<keyword evidence="3" id="KW-1185">Reference proteome</keyword>
<gene>
    <name evidence="2" type="ORF">ACFP58_12565</name>
</gene>
<sequence>MLLQGCGSDDSDESPSSETPTQPGFNKAIVGVWNSDNPEDNLTAVAFLDDGTYVVAQVDEDESETNPDNGMEFGKYNVDKTTGLLTNSVIFDGNGGSGFSDMLTSYAEVVNNKLILRIDENNNRTIESNEIFTFSRIKSEGLSGYWKNTTTDDSLLALVFTDEATNAEDDSSYVQLGVDSAPMMSNPLNGMEWGNYSVDATTKALVTSQIFDENGEAGLSDDVIRYLKVSGDTLTLEFDENQNGVIDSGESLDFKRQ</sequence>
<dbReference type="EMBL" id="JBHSTZ010000061">
    <property type="protein sequence ID" value="MFC6382274.1"/>
    <property type="molecule type" value="Genomic_DNA"/>
</dbReference>
<evidence type="ECO:0000313" key="2">
    <source>
        <dbReference type="EMBL" id="MFC6382274.1"/>
    </source>
</evidence>
<protein>
    <submittedName>
        <fullName evidence="2">Uncharacterized protein</fullName>
    </submittedName>
</protein>
<reference evidence="3" key="1">
    <citation type="journal article" date="2019" name="Int. J. Syst. Evol. Microbiol.">
        <title>The Global Catalogue of Microorganisms (GCM) 10K type strain sequencing project: providing services to taxonomists for standard genome sequencing and annotation.</title>
        <authorList>
            <consortium name="The Broad Institute Genomics Platform"/>
            <consortium name="The Broad Institute Genome Sequencing Center for Infectious Disease"/>
            <person name="Wu L."/>
            <person name="Ma J."/>
        </authorList>
    </citation>
    <scope>NUCLEOTIDE SEQUENCE [LARGE SCALE GENOMIC DNA]</scope>
    <source>
        <strain evidence="3">CCM 2050</strain>
    </source>
</reference>
<organism evidence="2 3">
    <name type="scientific">Psychrobacter glacincola</name>
    <dbReference type="NCBI Taxonomy" id="56810"/>
    <lineage>
        <taxon>Bacteria</taxon>
        <taxon>Pseudomonadati</taxon>
        <taxon>Pseudomonadota</taxon>
        <taxon>Gammaproteobacteria</taxon>
        <taxon>Moraxellales</taxon>
        <taxon>Moraxellaceae</taxon>
        <taxon>Psychrobacter</taxon>
    </lineage>
</organism>
<feature type="region of interest" description="Disordered" evidence="1">
    <location>
        <begin position="1"/>
        <end position="26"/>
    </location>
</feature>
<proteinExistence type="predicted"/>
<dbReference type="Proteomes" id="UP001596264">
    <property type="component" value="Unassembled WGS sequence"/>
</dbReference>
<name>A0ABW1W885_9GAMM</name>
<comment type="caution">
    <text evidence="2">The sequence shown here is derived from an EMBL/GenBank/DDBJ whole genome shotgun (WGS) entry which is preliminary data.</text>
</comment>
<evidence type="ECO:0000313" key="3">
    <source>
        <dbReference type="Proteomes" id="UP001596264"/>
    </source>
</evidence>
<accession>A0ABW1W885</accession>